<evidence type="ECO:0000313" key="3">
    <source>
        <dbReference type="Proteomes" id="UP001310594"/>
    </source>
</evidence>
<evidence type="ECO:0000259" key="1">
    <source>
        <dbReference type="Pfam" id="PF14226"/>
    </source>
</evidence>
<sequence>MELPYLDLANIDDSTARLNIGRTLATQSRMTGWAILANHGITSTAIQSMHDVARSLLAMPPNEQNRWLQGDAHIGYSPTNDHTQASVWLSGNPGTLTTALEAGVLPPDWVPHIQQVEIFKHSCQQLIQKLMVSFGLAMSLQHDRRFSATTTDTKSESNTQFRIHRVPAGSRRSDKAPKAMFPTSTKGSIALVFLNAPDALELDMADGEWAQVPRSRDSAGTMLVYLGDVVPFWSRGHMQPMKYRLNGQNEAQDVERFADPWSSTWSA</sequence>
<accession>A0AAN8A435</accession>
<dbReference type="EMBL" id="JAVRQU010000004">
    <property type="protein sequence ID" value="KAK5703754.1"/>
    <property type="molecule type" value="Genomic_DNA"/>
</dbReference>
<organism evidence="2 3">
    <name type="scientific">Elasticomyces elasticus</name>
    <dbReference type="NCBI Taxonomy" id="574655"/>
    <lineage>
        <taxon>Eukaryota</taxon>
        <taxon>Fungi</taxon>
        <taxon>Dikarya</taxon>
        <taxon>Ascomycota</taxon>
        <taxon>Pezizomycotina</taxon>
        <taxon>Dothideomycetes</taxon>
        <taxon>Dothideomycetidae</taxon>
        <taxon>Mycosphaerellales</taxon>
        <taxon>Teratosphaeriaceae</taxon>
        <taxon>Elasticomyces</taxon>
    </lineage>
</organism>
<evidence type="ECO:0000313" key="2">
    <source>
        <dbReference type="EMBL" id="KAK5703754.1"/>
    </source>
</evidence>
<feature type="domain" description="Non-haem dioxygenase N-terminal" evidence="1">
    <location>
        <begin position="3"/>
        <end position="85"/>
    </location>
</feature>
<dbReference type="AlphaFoldDB" id="A0AAN8A435"/>
<dbReference type="Gene3D" id="2.60.120.330">
    <property type="entry name" value="B-lactam Antibiotic, Isopenicillin N Synthase, Chain"/>
    <property type="match status" value="1"/>
</dbReference>
<dbReference type="Proteomes" id="UP001310594">
    <property type="component" value="Unassembled WGS sequence"/>
</dbReference>
<dbReference type="SUPFAM" id="SSF51197">
    <property type="entry name" value="Clavaminate synthase-like"/>
    <property type="match status" value="1"/>
</dbReference>
<name>A0AAN8A435_9PEZI</name>
<reference evidence="2" key="1">
    <citation type="submission" date="2023-08" db="EMBL/GenBank/DDBJ databases">
        <title>Black Yeasts Isolated from many extreme environments.</title>
        <authorList>
            <person name="Coleine C."/>
            <person name="Stajich J.E."/>
            <person name="Selbmann L."/>
        </authorList>
    </citation>
    <scope>NUCLEOTIDE SEQUENCE</scope>
    <source>
        <strain evidence="2">CCFEE 5810</strain>
    </source>
</reference>
<dbReference type="Pfam" id="PF14226">
    <property type="entry name" value="DIOX_N"/>
    <property type="match status" value="1"/>
</dbReference>
<dbReference type="InterPro" id="IPR027443">
    <property type="entry name" value="IPNS-like_sf"/>
</dbReference>
<protein>
    <recommendedName>
        <fullName evidence="1">Non-haem dioxygenase N-terminal domain-containing protein</fullName>
    </recommendedName>
</protein>
<comment type="caution">
    <text evidence="2">The sequence shown here is derived from an EMBL/GenBank/DDBJ whole genome shotgun (WGS) entry which is preliminary data.</text>
</comment>
<gene>
    <name evidence="2" type="ORF">LTR97_002767</name>
</gene>
<dbReference type="InterPro" id="IPR026992">
    <property type="entry name" value="DIOX_N"/>
</dbReference>
<proteinExistence type="predicted"/>